<proteinExistence type="inferred from homology"/>
<reference evidence="9" key="1">
    <citation type="submission" date="2020-09" db="EMBL/GenBank/DDBJ databases">
        <authorList>
            <person name="Kikuchi T."/>
        </authorList>
    </citation>
    <scope>NUCLEOTIDE SEQUENCE</scope>
    <source>
        <strain evidence="9">SH1</strain>
    </source>
</reference>
<dbReference type="PANTHER" id="PTHR20855:SF52">
    <property type="entry name" value="ADIPONECTIN RECEPTOR PROTEIN"/>
    <property type="match status" value="1"/>
</dbReference>
<evidence type="ECO:0000256" key="1">
    <source>
        <dbReference type="ARBA" id="ARBA00004141"/>
    </source>
</evidence>
<feature type="transmembrane region" description="Helical" evidence="8">
    <location>
        <begin position="392"/>
        <end position="412"/>
    </location>
</feature>
<feature type="binding site" evidence="6">
    <location>
        <position position="462"/>
    </location>
    <ligand>
        <name>Zn(2+)</name>
        <dbReference type="ChEBI" id="CHEBI:29105"/>
    </ligand>
</feature>
<accession>A0A811KWD9</accession>
<feature type="region of interest" description="Disordered" evidence="7">
    <location>
        <begin position="1"/>
        <end position="22"/>
    </location>
</feature>
<keyword evidence="5 8" id="KW-0472">Membrane</keyword>
<protein>
    <submittedName>
        <fullName evidence="9">Uncharacterized protein</fullName>
    </submittedName>
</protein>
<keyword evidence="6" id="KW-0479">Metal-binding</keyword>
<keyword evidence="4 8" id="KW-1133">Transmembrane helix</keyword>
<comment type="similarity">
    <text evidence="2">Belongs to the ADIPOR family.</text>
</comment>
<feature type="transmembrane region" description="Helical" evidence="8">
    <location>
        <begin position="424"/>
        <end position="444"/>
    </location>
</feature>
<keyword evidence="6" id="KW-0862">Zinc</keyword>
<dbReference type="Pfam" id="PF03006">
    <property type="entry name" value="HlyIII"/>
    <property type="match status" value="1"/>
</dbReference>
<feature type="transmembrane region" description="Helical" evidence="8">
    <location>
        <begin position="265"/>
        <end position="284"/>
    </location>
</feature>
<evidence type="ECO:0000256" key="2">
    <source>
        <dbReference type="ARBA" id="ARBA00007018"/>
    </source>
</evidence>
<dbReference type="AlphaFoldDB" id="A0A811KWD9"/>
<evidence type="ECO:0000256" key="6">
    <source>
        <dbReference type="PIRSR" id="PIRSR604254-1"/>
    </source>
</evidence>
<feature type="transmembrane region" description="Helical" evidence="8">
    <location>
        <begin position="296"/>
        <end position="315"/>
    </location>
</feature>
<evidence type="ECO:0000256" key="5">
    <source>
        <dbReference type="ARBA" id="ARBA00023136"/>
    </source>
</evidence>
<feature type="binding site" evidence="6">
    <location>
        <position position="466"/>
    </location>
    <ligand>
        <name>Zn(2+)</name>
        <dbReference type="ChEBI" id="CHEBI:29105"/>
    </ligand>
</feature>
<dbReference type="EMBL" id="CAJFDH010000004">
    <property type="protein sequence ID" value="CAD5219882.1"/>
    <property type="molecule type" value="Genomic_DNA"/>
</dbReference>
<name>A0A811KWD9_9BILA</name>
<evidence type="ECO:0000256" key="4">
    <source>
        <dbReference type="ARBA" id="ARBA00022989"/>
    </source>
</evidence>
<keyword evidence="3 8" id="KW-0812">Transmembrane</keyword>
<evidence type="ECO:0000313" key="10">
    <source>
        <dbReference type="Proteomes" id="UP000614601"/>
    </source>
</evidence>
<organism evidence="9 10">
    <name type="scientific">Bursaphelenchus okinawaensis</name>
    <dbReference type="NCBI Taxonomy" id="465554"/>
    <lineage>
        <taxon>Eukaryota</taxon>
        <taxon>Metazoa</taxon>
        <taxon>Ecdysozoa</taxon>
        <taxon>Nematoda</taxon>
        <taxon>Chromadorea</taxon>
        <taxon>Rhabditida</taxon>
        <taxon>Tylenchina</taxon>
        <taxon>Tylenchomorpha</taxon>
        <taxon>Aphelenchoidea</taxon>
        <taxon>Aphelenchoididae</taxon>
        <taxon>Bursaphelenchus</taxon>
    </lineage>
</organism>
<sequence>MAVIEEIDEAGSSQPVEGEDTQHGTVVAEDVPYPLDIIVQNIEKVVAGRGDDSSDDEGPAREVNYALQMQGFKVMEKENGADCEFLTYEPGKVDAVERVEQVNVDSPGQKPGKAKFKKGHRRAFSMPNAHHRDKAVLVVAENNFRQEGTHRRHLVRYRLHPYDPSADNEGAINQFINTTNLNDEEDIDMEYDEEEIDVTDEEGNKTRFRLARRIWEARWKVQDFHLLPEWLQDNEFLHSGHRPPLPSFMSCFKSIFQLHTETGNIWTHLYGCVAFIGVAAYFLSRPNDMVNWRDKLVFSTFFLGAISCLGLSFSFHTVQCHSQGVGKLFSKLDYSGITMLIVGSFVPWIYYSFYCRTVGKVVYIAMIVILGTAALVVSLWDKFAEPTFRPLRAIVFVLMGLSSIAPATHLWITDGWDYLIQKASLHWILIMGLFYLVGAAIYAFRFPERFCPGRCDIFCHSHQLFHTFVIIAAFVHFHGISEMAMKRLEMGSCREQLIRQFGTDQPVTWMDSLFRPY</sequence>
<dbReference type="Proteomes" id="UP000614601">
    <property type="component" value="Unassembled WGS sequence"/>
</dbReference>
<comment type="subcellular location">
    <subcellularLocation>
        <location evidence="1">Membrane</location>
        <topology evidence="1">Multi-pass membrane protein</topology>
    </subcellularLocation>
</comment>
<dbReference type="PANTHER" id="PTHR20855">
    <property type="entry name" value="ADIPOR/PROGESTIN RECEPTOR-RELATED"/>
    <property type="match status" value="1"/>
</dbReference>
<dbReference type="InterPro" id="IPR004254">
    <property type="entry name" value="AdipoR/HlyIII-related"/>
</dbReference>
<dbReference type="GO" id="GO:0033211">
    <property type="term" value="P:adiponectin-activated signaling pathway"/>
    <property type="evidence" value="ECO:0007669"/>
    <property type="project" value="TreeGrafter"/>
</dbReference>
<feature type="transmembrane region" description="Helical" evidence="8">
    <location>
        <begin position="335"/>
        <end position="354"/>
    </location>
</feature>
<dbReference type="GO" id="GO:0046872">
    <property type="term" value="F:metal ion binding"/>
    <property type="evidence" value="ECO:0007669"/>
    <property type="project" value="UniProtKB-KW"/>
</dbReference>
<evidence type="ECO:0000256" key="3">
    <source>
        <dbReference type="ARBA" id="ARBA00022692"/>
    </source>
</evidence>
<evidence type="ECO:0000256" key="8">
    <source>
        <dbReference type="SAM" id="Phobius"/>
    </source>
</evidence>
<comment type="caution">
    <text evidence="9">The sequence shown here is derived from an EMBL/GenBank/DDBJ whole genome shotgun (WGS) entry which is preliminary data.</text>
</comment>
<dbReference type="GO" id="GO:0038023">
    <property type="term" value="F:signaling receptor activity"/>
    <property type="evidence" value="ECO:0007669"/>
    <property type="project" value="TreeGrafter"/>
</dbReference>
<keyword evidence="10" id="KW-1185">Reference proteome</keyword>
<feature type="transmembrane region" description="Helical" evidence="8">
    <location>
        <begin position="464"/>
        <end position="480"/>
    </location>
</feature>
<dbReference type="OrthoDB" id="5585746at2759"/>
<evidence type="ECO:0000256" key="7">
    <source>
        <dbReference type="SAM" id="MobiDB-lite"/>
    </source>
</evidence>
<feature type="transmembrane region" description="Helical" evidence="8">
    <location>
        <begin position="361"/>
        <end position="380"/>
    </location>
</feature>
<dbReference type="EMBL" id="CAJFCW020000004">
    <property type="protein sequence ID" value="CAG9112999.1"/>
    <property type="molecule type" value="Genomic_DNA"/>
</dbReference>
<dbReference type="GO" id="GO:0005886">
    <property type="term" value="C:plasma membrane"/>
    <property type="evidence" value="ECO:0007669"/>
    <property type="project" value="TreeGrafter"/>
</dbReference>
<dbReference type="Proteomes" id="UP000783686">
    <property type="component" value="Unassembled WGS sequence"/>
</dbReference>
<evidence type="ECO:0000313" key="9">
    <source>
        <dbReference type="EMBL" id="CAD5219882.1"/>
    </source>
</evidence>
<feature type="binding site" evidence="6">
    <location>
        <position position="316"/>
    </location>
    <ligand>
        <name>Zn(2+)</name>
        <dbReference type="ChEBI" id="CHEBI:29105"/>
    </ligand>
</feature>
<gene>
    <name evidence="9" type="ORF">BOKJ2_LOCUS8666</name>
</gene>